<keyword evidence="1" id="KW-1133">Transmembrane helix</keyword>
<protein>
    <recommendedName>
        <fullName evidence="4">TrbC/VIRB2 family protein</fullName>
    </recommendedName>
</protein>
<accession>A0A1F6BYY2</accession>
<evidence type="ECO:0000256" key="1">
    <source>
        <dbReference type="SAM" id="Phobius"/>
    </source>
</evidence>
<feature type="transmembrane region" description="Helical" evidence="1">
    <location>
        <begin position="51"/>
        <end position="75"/>
    </location>
</feature>
<name>A0A1F6BYY2_9BACT</name>
<dbReference type="Proteomes" id="UP000176322">
    <property type="component" value="Unassembled WGS sequence"/>
</dbReference>
<gene>
    <name evidence="2" type="ORF">A2837_00720</name>
</gene>
<dbReference type="InterPro" id="IPR043993">
    <property type="entry name" value="T4SS_pilin"/>
</dbReference>
<dbReference type="EMBL" id="MFKO01000002">
    <property type="protein sequence ID" value="OGG41727.1"/>
    <property type="molecule type" value="Genomic_DNA"/>
</dbReference>
<comment type="caution">
    <text evidence="2">The sequence shown here is derived from an EMBL/GenBank/DDBJ whole genome shotgun (WGS) entry which is preliminary data.</text>
</comment>
<evidence type="ECO:0008006" key="4">
    <source>
        <dbReference type="Google" id="ProtNLM"/>
    </source>
</evidence>
<dbReference type="Pfam" id="PF18895">
    <property type="entry name" value="T4SS_pilin"/>
    <property type="match status" value="1"/>
</dbReference>
<keyword evidence="1" id="KW-0812">Transmembrane</keyword>
<evidence type="ECO:0000313" key="2">
    <source>
        <dbReference type="EMBL" id="OGG41727.1"/>
    </source>
</evidence>
<keyword evidence="1" id="KW-0472">Membrane</keyword>
<feature type="transmembrane region" description="Helical" evidence="1">
    <location>
        <begin position="87"/>
        <end position="109"/>
    </location>
</feature>
<proteinExistence type="predicted"/>
<organism evidence="2 3">
    <name type="scientific">Candidatus Kaiserbacteria bacterium RIFCSPHIGHO2_01_FULL_46_22</name>
    <dbReference type="NCBI Taxonomy" id="1798475"/>
    <lineage>
        <taxon>Bacteria</taxon>
        <taxon>Candidatus Kaiseribacteriota</taxon>
    </lineage>
</organism>
<evidence type="ECO:0000313" key="3">
    <source>
        <dbReference type="Proteomes" id="UP000176322"/>
    </source>
</evidence>
<dbReference type="AlphaFoldDB" id="A0A1F6BYY2"/>
<dbReference type="STRING" id="1798475.A2837_00720"/>
<reference evidence="2 3" key="1">
    <citation type="journal article" date="2016" name="Nat. Commun.">
        <title>Thousands of microbial genomes shed light on interconnected biogeochemical processes in an aquifer system.</title>
        <authorList>
            <person name="Anantharaman K."/>
            <person name="Brown C.T."/>
            <person name="Hug L.A."/>
            <person name="Sharon I."/>
            <person name="Castelle C.J."/>
            <person name="Probst A.J."/>
            <person name="Thomas B.C."/>
            <person name="Singh A."/>
            <person name="Wilkins M.J."/>
            <person name="Karaoz U."/>
            <person name="Brodie E.L."/>
            <person name="Williams K.H."/>
            <person name="Hubbard S.S."/>
            <person name="Banfield J.F."/>
        </authorList>
    </citation>
    <scope>NUCLEOTIDE SEQUENCE [LARGE SCALE GENOMIC DNA]</scope>
</reference>
<sequence length="132" mass="14118">MRFLPLLLASVIILLPVFVGAQSNETGLIPCDGTDCNTEHLIQLANNVIEFLIKMLGVIAVIALVYTGFRLVVSAGNESEWGKAKEMFTNIVIGIIIILSAFLVVDIILEGLTGKGLDETTGGITNTRSNSN</sequence>